<dbReference type="Proteomes" id="UP001302745">
    <property type="component" value="Unassembled WGS sequence"/>
</dbReference>
<organism evidence="2 3">
    <name type="scientific">Chaetomidium leptoderma</name>
    <dbReference type="NCBI Taxonomy" id="669021"/>
    <lineage>
        <taxon>Eukaryota</taxon>
        <taxon>Fungi</taxon>
        <taxon>Dikarya</taxon>
        <taxon>Ascomycota</taxon>
        <taxon>Pezizomycotina</taxon>
        <taxon>Sordariomycetes</taxon>
        <taxon>Sordariomycetidae</taxon>
        <taxon>Sordariales</taxon>
        <taxon>Chaetomiaceae</taxon>
        <taxon>Chaetomidium</taxon>
    </lineage>
</organism>
<name>A0AAN6VNV2_9PEZI</name>
<feature type="region of interest" description="Disordered" evidence="1">
    <location>
        <begin position="1"/>
        <end position="46"/>
    </location>
</feature>
<reference evidence="2" key="2">
    <citation type="submission" date="2023-05" db="EMBL/GenBank/DDBJ databases">
        <authorList>
            <consortium name="Lawrence Berkeley National Laboratory"/>
            <person name="Steindorff A."/>
            <person name="Hensen N."/>
            <person name="Bonometti L."/>
            <person name="Westerberg I."/>
            <person name="Brannstrom I.O."/>
            <person name="Guillou S."/>
            <person name="Cros-Aarteil S."/>
            <person name="Calhoun S."/>
            <person name="Haridas S."/>
            <person name="Kuo A."/>
            <person name="Mondo S."/>
            <person name="Pangilinan J."/>
            <person name="Riley R."/>
            <person name="Labutti K."/>
            <person name="Andreopoulos B."/>
            <person name="Lipzen A."/>
            <person name="Chen C."/>
            <person name="Yanf M."/>
            <person name="Daum C."/>
            <person name="Ng V."/>
            <person name="Clum A."/>
            <person name="Ohm R."/>
            <person name="Martin F."/>
            <person name="Silar P."/>
            <person name="Natvig D."/>
            <person name="Lalanne C."/>
            <person name="Gautier V."/>
            <person name="Ament-Velasquez S.L."/>
            <person name="Kruys A."/>
            <person name="Hutchinson M.I."/>
            <person name="Powell A.J."/>
            <person name="Barry K."/>
            <person name="Miller A.N."/>
            <person name="Grigoriev I.V."/>
            <person name="Debuchy R."/>
            <person name="Gladieux P."/>
            <person name="Thoren M.H."/>
            <person name="Johannesson H."/>
        </authorList>
    </citation>
    <scope>NUCLEOTIDE SEQUENCE</scope>
    <source>
        <strain evidence="2">CBS 538.74</strain>
    </source>
</reference>
<keyword evidence="3" id="KW-1185">Reference proteome</keyword>
<evidence type="ECO:0000256" key="1">
    <source>
        <dbReference type="SAM" id="MobiDB-lite"/>
    </source>
</evidence>
<comment type="caution">
    <text evidence="2">The sequence shown here is derived from an EMBL/GenBank/DDBJ whole genome shotgun (WGS) entry which is preliminary data.</text>
</comment>
<reference evidence="2" key="1">
    <citation type="journal article" date="2023" name="Mol. Phylogenet. Evol.">
        <title>Genome-scale phylogeny and comparative genomics of the fungal order Sordariales.</title>
        <authorList>
            <person name="Hensen N."/>
            <person name="Bonometti L."/>
            <person name="Westerberg I."/>
            <person name="Brannstrom I.O."/>
            <person name="Guillou S."/>
            <person name="Cros-Aarteil S."/>
            <person name="Calhoun S."/>
            <person name="Haridas S."/>
            <person name="Kuo A."/>
            <person name="Mondo S."/>
            <person name="Pangilinan J."/>
            <person name="Riley R."/>
            <person name="LaButti K."/>
            <person name="Andreopoulos B."/>
            <person name="Lipzen A."/>
            <person name="Chen C."/>
            <person name="Yan M."/>
            <person name="Daum C."/>
            <person name="Ng V."/>
            <person name="Clum A."/>
            <person name="Steindorff A."/>
            <person name="Ohm R.A."/>
            <person name="Martin F."/>
            <person name="Silar P."/>
            <person name="Natvig D.O."/>
            <person name="Lalanne C."/>
            <person name="Gautier V."/>
            <person name="Ament-Velasquez S.L."/>
            <person name="Kruys A."/>
            <person name="Hutchinson M.I."/>
            <person name="Powell A.J."/>
            <person name="Barry K."/>
            <person name="Miller A.N."/>
            <person name="Grigoriev I.V."/>
            <person name="Debuchy R."/>
            <person name="Gladieux P."/>
            <person name="Hiltunen Thoren M."/>
            <person name="Johannesson H."/>
        </authorList>
    </citation>
    <scope>NUCLEOTIDE SEQUENCE</scope>
    <source>
        <strain evidence="2">CBS 538.74</strain>
    </source>
</reference>
<feature type="region of interest" description="Disordered" evidence="1">
    <location>
        <begin position="333"/>
        <end position="361"/>
    </location>
</feature>
<evidence type="ECO:0000313" key="3">
    <source>
        <dbReference type="Proteomes" id="UP001302745"/>
    </source>
</evidence>
<evidence type="ECO:0000313" key="2">
    <source>
        <dbReference type="EMBL" id="KAK4154587.1"/>
    </source>
</evidence>
<gene>
    <name evidence="2" type="ORF">C8A00DRAFT_14294</name>
</gene>
<protein>
    <submittedName>
        <fullName evidence="2">Uncharacterized protein</fullName>
    </submittedName>
</protein>
<feature type="compositionally biased region" description="Basic and acidic residues" evidence="1">
    <location>
        <begin position="339"/>
        <end position="348"/>
    </location>
</feature>
<sequence>MDGGESNDDLPGNEDDENHDMGDNDSVGGVSTVNEPADHEPLEAGACWDAVPDRKKILRLAEIWGSKDLNGGYETLLQPTARDVVFTAMASVQFLEDIGEDAIDQSKIGIDRAGGLIKLKSPRTKDFRKDFSDMVSELARELGLRKPREAIKQKMKAYIRANEEAPLPKGRCLLIKHRDLEAMLCLRELVLDTFFGWLSGINNLHSVLDQCEEAVSELKSIISPITAVRQDLVDKGTSDRWDDMRKTMPPVRLTAEAKEMRQNNNVDGLIGTMTSDLMPYQSVLERTIKLGDDLRAAIEEFAPLSEPVTSREERLQNQVLMAPLPPDIFAMWDPEEEDGQRVWDDGRGTRSPGWYTDEESE</sequence>
<proteinExistence type="predicted"/>
<accession>A0AAN6VNV2</accession>
<dbReference type="AlphaFoldDB" id="A0AAN6VNV2"/>
<dbReference type="EMBL" id="MU856908">
    <property type="protein sequence ID" value="KAK4154587.1"/>
    <property type="molecule type" value="Genomic_DNA"/>
</dbReference>
<feature type="compositionally biased region" description="Acidic residues" evidence="1">
    <location>
        <begin position="1"/>
        <end position="18"/>
    </location>
</feature>